<keyword evidence="1" id="KW-0175">Coiled coil</keyword>
<comment type="caution">
    <text evidence="3">The sequence shown here is derived from an EMBL/GenBank/DDBJ whole genome shotgun (WGS) entry which is preliminary data.</text>
</comment>
<keyword evidence="4" id="KW-1185">Reference proteome</keyword>
<sequence>MNENIDPALSLNEETENKQEQAEIATEPQVSESKTFTKEEIIKNLQELSVKAEVPTRADVDNLKQSFYKLKSAENEILKEQFIADGGDVDSFVLPGDPLEEEFKTLLNTIKEKRAKALADEEKVKEENLQKKERIIEAIKNLTESTDDFNKLYKEFKDLQQKWNEIKLIPAAKVNEIWKAYQLHSEKFYDLIKINNEFRDYDFKKNLEIKTGICEVVEKLQEEPDVVSAFHQLQNFHHQWREIGPVAKEFRDEIWERFKAASTEINKKHQSHFEDLKGQEENNLTEKTAICETLKAIDYSQLKNFKDWDEKSHEIIALQAKWKTIGFVPKKVNSQIFEQYRALCDTFFEKKAEFFKHQKDDMEENLNKKRALCEKAEALKDSTDWRKTTDELIAIQKEWKTIGAVPRKYSDAIWKQFVTACDYFFEQKNSNTSSQKEEEVANLAKKKEIIEKVNALSEQTDLADPMGTLRELMDEWHQIGFVPFKEKDKIYKEYQAALDVQFDRLKMDKSERRLQSFKSNVDDIAKSERPKGRLFRERDKLMHQFNKVKSDLQTYENNMGFLSISKGAGGLLKDMEHKIQDLKNELELIAQKIETIDTNLNSID</sequence>
<dbReference type="OrthoDB" id="5422202at2"/>
<feature type="coiled-coil region" evidence="1">
    <location>
        <begin position="352"/>
        <end position="379"/>
    </location>
</feature>
<accession>A0A2V3PMG7</accession>
<dbReference type="Pfam" id="PF03993">
    <property type="entry name" value="DUF349"/>
    <property type="match status" value="5"/>
</dbReference>
<dbReference type="EMBL" id="QICL01000024">
    <property type="protein sequence ID" value="PXV61887.1"/>
    <property type="molecule type" value="Genomic_DNA"/>
</dbReference>
<gene>
    <name evidence="3" type="ORF">CLV62_12442</name>
</gene>
<dbReference type="Proteomes" id="UP000247973">
    <property type="component" value="Unassembled WGS sequence"/>
</dbReference>
<reference evidence="3 4" key="1">
    <citation type="submission" date="2018-03" db="EMBL/GenBank/DDBJ databases">
        <title>Genomic Encyclopedia of Archaeal and Bacterial Type Strains, Phase II (KMG-II): from individual species to whole genera.</title>
        <authorList>
            <person name="Goeker M."/>
        </authorList>
    </citation>
    <scope>NUCLEOTIDE SEQUENCE [LARGE SCALE GENOMIC DNA]</scope>
    <source>
        <strain evidence="3 4">DSM 100214</strain>
    </source>
</reference>
<evidence type="ECO:0000313" key="4">
    <source>
        <dbReference type="Proteomes" id="UP000247973"/>
    </source>
</evidence>
<protein>
    <submittedName>
        <fullName evidence="3">Uncharacterized protein DUF349</fullName>
    </submittedName>
</protein>
<dbReference type="RefSeq" id="WP_110311762.1">
    <property type="nucleotide sequence ID" value="NZ_QICL01000024.1"/>
</dbReference>
<organism evidence="3 4">
    <name type="scientific">Dysgonomonas alginatilytica</name>
    <dbReference type="NCBI Taxonomy" id="1605892"/>
    <lineage>
        <taxon>Bacteria</taxon>
        <taxon>Pseudomonadati</taxon>
        <taxon>Bacteroidota</taxon>
        <taxon>Bacteroidia</taxon>
        <taxon>Bacteroidales</taxon>
        <taxon>Dysgonomonadaceae</taxon>
        <taxon>Dysgonomonas</taxon>
    </lineage>
</organism>
<evidence type="ECO:0000256" key="1">
    <source>
        <dbReference type="SAM" id="Coils"/>
    </source>
</evidence>
<feature type="region of interest" description="Disordered" evidence="2">
    <location>
        <begin position="1"/>
        <end position="32"/>
    </location>
</feature>
<name>A0A2V3PMG7_9BACT</name>
<dbReference type="AlphaFoldDB" id="A0A2V3PMG7"/>
<feature type="coiled-coil region" evidence="1">
    <location>
        <begin position="538"/>
        <end position="599"/>
    </location>
</feature>
<dbReference type="InterPro" id="IPR007139">
    <property type="entry name" value="DUF349"/>
</dbReference>
<evidence type="ECO:0000313" key="3">
    <source>
        <dbReference type="EMBL" id="PXV61887.1"/>
    </source>
</evidence>
<evidence type="ECO:0000256" key="2">
    <source>
        <dbReference type="SAM" id="MobiDB-lite"/>
    </source>
</evidence>
<proteinExistence type="predicted"/>